<evidence type="ECO:0000256" key="2">
    <source>
        <dbReference type="ARBA" id="ARBA00038251"/>
    </source>
</evidence>
<reference evidence="4 5" key="1">
    <citation type="journal article" date="2018" name="G3 (Bethesda)">
        <title>Phylogenetic and Phylogenomic Definition of Rhizopus Species.</title>
        <authorList>
            <person name="Gryganskyi A.P."/>
            <person name="Golan J."/>
            <person name="Dolatabadi S."/>
            <person name="Mondo S."/>
            <person name="Robb S."/>
            <person name="Idnurm A."/>
            <person name="Muszewska A."/>
            <person name="Steczkiewicz K."/>
            <person name="Masonjones S."/>
            <person name="Liao H.L."/>
            <person name="Gajdeczka M.T."/>
            <person name="Anike F."/>
            <person name="Vuek A."/>
            <person name="Anishchenko I.M."/>
            <person name="Voigt K."/>
            <person name="de Hoog G.S."/>
            <person name="Smith M.E."/>
            <person name="Heitman J."/>
            <person name="Vilgalys R."/>
            <person name="Stajich J.E."/>
        </authorList>
    </citation>
    <scope>NUCLEOTIDE SEQUENCE [LARGE SCALE GENOMIC DNA]</scope>
    <source>
        <strain evidence="4 5">LSU 92-RS-03</strain>
    </source>
</reference>
<dbReference type="STRING" id="4846.A0A367KN47"/>
<organism evidence="4 5">
    <name type="scientific">Rhizopus stolonifer</name>
    <name type="common">Rhizopus nigricans</name>
    <dbReference type="NCBI Taxonomy" id="4846"/>
    <lineage>
        <taxon>Eukaryota</taxon>
        <taxon>Fungi</taxon>
        <taxon>Fungi incertae sedis</taxon>
        <taxon>Mucoromycota</taxon>
        <taxon>Mucoromycotina</taxon>
        <taxon>Mucoromycetes</taxon>
        <taxon>Mucorales</taxon>
        <taxon>Mucorineae</taxon>
        <taxon>Rhizopodaceae</taxon>
        <taxon>Rhizopus</taxon>
    </lineage>
</organism>
<dbReference type="Gene3D" id="1.25.40.10">
    <property type="entry name" value="Tetratricopeptide repeat domain"/>
    <property type="match status" value="1"/>
</dbReference>
<name>A0A367KN47_RHIST</name>
<dbReference type="SUPFAM" id="SSF48452">
    <property type="entry name" value="TPR-like"/>
    <property type="match status" value="2"/>
</dbReference>
<feature type="compositionally biased region" description="Polar residues" evidence="3">
    <location>
        <begin position="798"/>
        <end position="807"/>
    </location>
</feature>
<dbReference type="PANTHER" id="PTHR23083:SF464">
    <property type="entry name" value="TETRATRICOPEPTIDE REPEAT DOMAIN 7, ISOFORM A"/>
    <property type="match status" value="1"/>
</dbReference>
<dbReference type="Proteomes" id="UP000253551">
    <property type="component" value="Unassembled WGS sequence"/>
</dbReference>
<dbReference type="PANTHER" id="PTHR23083">
    <property type="entry name" value="TETRATRICOPEPTIDE REPEAT PROTEIN, TPR"/>
    <property type="match status" value="1"/>
</dbReference>
<dbReference type="SMART" id="SM00028">
    <property type="entry name" value="TPR"/>
    <property type="match status" value="3"/>
</dbReference>
<comment type="function">
    <text evidence="1">Involved in endocytosis.</text>
</comment>
<dbReference type="EMBL" id="PJQM01000948">
    <property type="protein sequence ID" value="RCI03636.1"/>
    <property type="molecule type" value="Genomic_DNA"/>
</dbReference>
<dbReference type="AlphaFoldDB" id="A0A367KN47"/>
<dbReference type="OrthoDB" id="29013at2759"/>
<feature type="compositionally biased region" description="Low complexity" evidence="3">
    <location>
        <begin position="780"/>
        <end position="791"/>
    </location>
</feature>
<evidence type="ECO:0000313" key="5">
    <source>
        <dbReference type="Proteomes" id="UP000253551"/>
    </source>
</evidence>
<feature type="compositionally biased region" description="Polar residues" evidence="3">
    <location>
        <begin position="721"/>
        <end position="737"/>
    </location>
</feature>
<evidence type="ECO:0000313" key="4">
    <source>
        <dbReference type="EMBL" id="RCI03636.1"/>
    </source>
</evidence>
<keyword evidence="5" id="KW-1185">Reference proteome</keyword>
<feature type="region of interest" description="Disordered" evidence="3">
    <location>
        <begin position="721"/>
        <end position="822"/>
    </location>
</feature>
<dbReference type="InterPro" id="IPR019734">
    <property type="entry name" value="TPR_rpt"/>
</dbReference>
<dbReference type="InterPro" id="IPR051722">
    <property type="entry name" value="Endocytosis_PI4K-reg_protein"/>
</dbReference>
<evidence type="ECO:0000256" key="3">
    <source>
        <dbReference type="SAM" id="MobiDB-lite"/>
    </source>
</evidence>
<accession>A0A367KN47</accession>
<sequence>MQGSNLKQVFVDLDLARCTEKWKDIPELAKKYKKQYPQESVLELTARLEAEFILLLQQFKNDDMIHTLDDPNHVAQSKRLLATQVQLVLVRLLDVIQRQLKSGELKTPDDWQAQFSKIILARIYFETKRYDKTLEWLQSLALRLEDVKSGYGLVLLVQARVIKARCLEEQDDTEALGSYMSALSAVEEHPKEKNMALNYWIEDGLYRSILLQLRKKGPVKQTMKLMRSYLHYCRTQQWPLHWRIHKRWIIFRHYIRYLTRAYQKGVYVPIDETSSASSFSALNETIQLVSQFQILLNESVKLSSLELNHKTLELCHLLVAAHDTIGWGPKEYRERVLKFFYQARAYTFNSISLSRHIFHLQASLGQSKRTNLSLKNYLQLLGITKLEILREDEDHSILYDMTEKIQESLQSITRDSLASASKYLEIAEKTIKDGLDEFSVANTTKRKVPPGTFENDNVFDVVSTILVALKHGFVDSSEEGLVLSDIATHLLEESEGLKRTSQWKTWMAQSRRFRGCFYGQYAVQSLVSLKRASELDTQSWEIFYELGLQQATVGEMNMAVESIKKSIELKDNFIPSWHLLALLQSSGIFQDIPKALCILQVTVQHNVIENDTLDSEFFEKAIAFMKLKMSQLSILEDSEGCCPEVYAQIFNLYFRLSKKMGLVSAIIPQESQSDGIENSSIQSRISSHKVFHHNSSVHSEISLQESIESVLERKGIESKNGILSASQQENRSSQTLNTKKRSKRSFSLSKTRPDDPLLGFSNIRKMKEKNGIQSTRSAPLSLKSSLKSNNDSTKDIQSDYNKSTENQPILPDYPPSESRDISLSDQERWKQIVVELWIMTSQSCLKSGQYEEALKALYEADQLTNGTNAHVWYNMGLVFSSCKRERRRAMDAFKMALILDPDHVATSISIASIYLDTDKVELAEFLLEKVTEGLGWNQPEAWYLLSRVYMKQESLMDAKTCLMYALKLSETSLIYSLDQFPRFV</sequence>
<comment type="similarity">
    <text evidence="2">Belongs to the YPP1 family.</text>
</comment>
<dbReference type="InterPro" id="IPR011990">
    <property type="entry name" value="TPR-like_helical_dom_sf"/>
</dbReference>
<evidence type="ECO:0000256" key="1">
    <source>
        <dbReference type="ARBA" id="ARBA00002550"/>
    </source>
</evidence>
<proteinExistence type="inferred from homology"/>
<protein>
    <submittedName>
        <fullName evidence="4">Uncharacterized protein</fullName>
    </submittedName>
</protein>
<comment type="caution">
    <text evidence="4">The sequence shown here is derived from an EMBL/GenBank/DDBJ whole genome shotgun (WGS) entry which is preliminary data.</text>
</comment>
<gene>
    <name evidence="4" type="ORF">CU098_008594</name>
</gene>